<feature type="non-terminal residue" evidence="7">
    <location>
        <position position="548"/>
    </location>
</feature>
<evidence type="ECO:0000256" key="3">
    <source>
        <dbReference type="ARBA" id="ARBA00022691"/>
    </source>
</evidence>
<evidence type="ECO:0000256" key="4">
    <source>
        <dbReference type="ARBA" id="ARBA00023098"/>
    </source>
</evidence>
<evidence type="ECO:0008006" key="9">
    <source>
        <dbReference type="Google" id="ProtNLM"/>
    </source>
</evidence>
<dbReference type="GO" id="GO:0008168">
    <property type="term" value="F:methyltransferase activity"/>
    <property type="evidence" value="ECO:0007669"/>
    <property type="project" value="UniProtKB-KW"/>
</dbReference>
<evidence type="ECO:0000313" key="8">
    <source>
        <dbReference type="Proteomes" id="UP000654075"/>
    </source>
</evidence>
<keyword evidence="2" id="KW-0808">Transferase</keyword>
<dbReference type="PANTHER" id="PTHR43667">
    <property type="entry name" value="CYCLOPROPANE-FATTY-ACYL-PHOSPHOLIPID SYNTHASE"/>
    <property type="match status" value="1"/>
</dbReference>
<dbReference type="GO" id="GO:0032259">
    <property type="term" value="P:methylation"/>
    <property type="evidence" value="ECO:0007669"/>
    <property type="project" value="UniProtKB-KW"/>
</dbReference>
<dbReference type="Gene3D" id="3.40.50.150">
    <property type="entry name" value="Vaccinia Virus protein VP39"/>
    <property type="match status" value="1"/>
</dbReference>
<proteinExistence type="predicted"/>
<dbReference type="InterPro" id="IPR050723">
    <property type="entry name" value="CFA/CMAS"/>
</dbReference>
<feature type="signal peptide" evidence="6">
    <location>
        <begin position="1"/>
        <end position="33"/>
    </location>
</feature>
<dbReference type="GO" id="GO:0006629">
    <property type="term" value="P:lipid metabolic process"/>
    <property type="evidence" value="ECO:0007669"/>
    <property type="project" value="UniProtKB-KW"/>
</dbReference>
<dbReference type="EMBL" id="CAJNNV010027422">
    <property type="protein sequence ID" value="CAE8620364.1"/>
    <property type="molecule type" value="Genomic_DNA"/>
</dbReference>
<organism evidence="7 8">
    <name type="scientific">Polarella glacialis</name>
    <name type="common">Dinoflagellate</name>
    <dbReference type="NCBI Taxonomy" id="89957"/>
    <lineage>
        <taxon>Eukaryota</taxon>
        <taxon>Sar</taxon>
        <taxon>Alveolata</taxon>
        <taxon>Dinophyceae</taxon>
        <taxon>Suessiales</taxon>
        <taxon>Suessiaceae</taxon>
        <taxon>Polarella</taxon>
    </lineage>
</organism>
<keyword evidence="4" id="KW-0443">Lipid metabolism</keyword>
<dbReference type="InterPro" id="IPR029063">
    <property type="entry name" value="SAM-dependent_MTases_sf"/>
</dbReference>
<protein>
    <recommendedName>
        <fullName evidence="9">Cyclopropane-fatty-acyl-phospholipid synthase</fullName>
    </recommendedName>
</protein>
<evidence type="ECO:0000256" key="1">
    <source>
        <dbReference type="ARBA" id="ARBA00022603"/>
    </source>
</evidence>
<dbReference type="CDD" id="cd02440">
    <property type="entry name" value="AdoMet_MTases"/>
    <property type="match status" value="1"/>
</dbReference>
<dbReference type="OMA" id="FHRYDDF"/>
<evidence type="ECO:0000313" key="7">
    <source>
        <dbReference type="EMBL" id="CAE8620364.1"/>
    </source>
</evidence>
<feature type="chain" id="PRO_5032920930" description="Cyclopropane-fatty-acyl-phospholipid synthase" evidence="6">
    <location>
        <begin position="34"/>
        <end position="548"/>
    </location>
</feature>
<accession>A0A813G6G8</accession>
<evidence type="ECO:0000256" key="2">
    <source>
        <dbReference type="ARBA" id="ARBA00022679"/>
    </source>
</evidence>
<dbReference type="Pfam" id="PF02353">
    <property type="entry name" value="CMAS"/>
    <property type="match status" value="1"/>
</dbReference>
<dbReference type="Proteomes" id="UP000654075">
    <property type="component" value="Unassembled WGS sequence"/>
</dbReference>
<comment type="caution">
    <text evidence="7">The sequence shown here is derived from an EMBL/GenBank/DDBJ whole genome shotgun (WGS) entry which is preliminary data.</text>
</comment>
<dbReference type="SUPFAM" id="SSF53335">
    <property type="entry name" value="S-adenosyl-L-methionine-dependent methyltransferases"/>
    <property type="match status" value="1"/>
</dbReference>
<feature type="compositionally biased region" description="Low complexity" evidence="5">
    <location>
        <begin position="45"/>
        <end position="57"/>
    </location>
</feature>
<name>A0A813G6G8_POLGL</name>
<dbReference type="OrthoDB" id="412182at2759"/>
<dbReference type="PANTHER" id="PTHR43667:SF1">
    <property type="entry name" value="CYCLOPROPANE-FATTY-ACYL-PHOSPHOLIPID SYNTHASE"/>
    <property type="match status" value="1"/>
</dbReference>
<keyword evidence="8" id="KW-1185">Reference proteome</keyword>
<gene>
    <name evidence="7" type="ORF">PGLA1383_LOCUS37925</name>
</gene>
<dbReference type="AlphaFoldDB" id="A0A813G6G8"/>
<keyword evidence="3" id="KW-0949">S-adenosyl-L-methionine</keyword>
<keyword evidence="6" id="KW-0732">Signal</keyword>
<reference evidence="7" key="1">
    <citation type="submission" date="2021-02" db="EMBL/GenBank/DDBJ databases">
        <authorList>
            <person name="Dougan E. K."/>
            <person name="Rhodes N."/>
            <person name="Thang M."/>
            <person name="Chan C."/>
        </authorList>
    </citation>
    <scope>NUCLEOTIDE SEQUENCE</scope>
</reference>
<evidence type="ECO:0000256" key="6">
    <source>
        <dbReference type="SAM" id="SignalP"/>
    </source>
</evidence>
<feature type="region of interest" description="Disordered" evidence="5">
    <location>
        <begin position="45"/>
        <end position="69"/>
    </location>
</feature>
<evidence type="ECO:0000256" key="5">
    <source>
        <dbReference type="SAM" id="MobiDB-lite"/>
    </source>
</evidence>
<feature type="compositionally biased region" description="Basic and acidic residues" evidence="5">
    <location>
        <begin position="60"/>
        <end position="69"/>
    </location>
</feature>
<sequence length="548" mass="62355">LRCKMATEFDSSHSRRALWRLAAVAFCIRLCTGTGFDSQPQVAFASSSRSSRPGGFPQAAHRENVQARSRGERSALVQLRSSMLLGLPVLARGVAGQASTAFLSLRGLLAAAAAVLLLGRQAVRRFGNDDSAMQNLMARHTNVEVVDAIGLPSREGGPHQNLVCKADTSAGVHWYVGEAGKSLPPVRWFLKKDDVLQRVLLLGGLGFAESYMDGDWETDDLERIIFEMLKLENIKSELGWRALPLASNIFWGALKWKLRPGNCRAGARENINKTYDYLDSPKLYERMLGQTMQYTCAYFHSPGMTLDEAQSAKMDLIAQKLDLKPGMKVLEIGFGFGAQAYYLASKFGVHVTGATLSKEQMAWAIKHNAHPNIEYRHEDYRDIQGRFDRIYSVGMFEHVGRNSYERYFDKCYDLLEDDGIMLIHCMGWAKRGEWNHHGFINKYIFPGGEMPTMAHFTQEFSDRWHLEDWQSCGKSYVQTLRCWLDEIKSWEGLDEFDMRFRRMWEYYLAACAASFEKRRVKLWQIVWTKQTGSRVDDCYHIRKPAAGV</sequence>
<keyword evidence="1" id="KW-0489">Methyltransferase</keyword>